<dbReference type="Proteomes" id="UP000009183">
    <property type="component" value="Unassembled WGS sequence, unordered"/>
</dbReference>
<evidence type="ECO:0000313" key="3">
    <source>
        <dbReference type="EMBL" id="CBI38392.3"/>
    </source>
</evidence>
<dbReference type="InterPro" id="IPR001095">
    <property type="entry name" value="Acetyl_CoA_COase_a_su"/>
</dbReference>
<feature type="compositionally biased region" description="Acidic residues" evidence="2">
    <location>
        <begin position="53"/>
        <end position="62"/>
    </location>
</feature>
<reference evidence="4" key="1">
    <citation type="journal article" date="2007" name="Nature">
        <title>The grapevine genome sequence suggests ancestral hexaploidization in major angiosperm phyla.</title>
        <authorList>
            <consortium name="The French-Italian Public Consortium for Grapevine Genome Characterization."/>
            <person name="Jaillon O."/>
            <person name="Aury J.-M."/>
            <person name="Noel B."/>
            <person name="Policriti A."/>
            <person name="Clepet C."/>
            <person name="Casagrande A."/>
            <person name="Choisne N."/>
            <person name="Aubourg S."/>
            <person name="Vitulo N."/>
            <person name="Jubin C."/>
            <person name="Vezzi A."/>
            <person name="Legeai F."/>
            <person name="Hugueney P."/>
            <person name="Dasilva C."/>
            <person name="Horner D."/>
            <person name="Mica E."/>
            <person name="Jublot D."/>
            <person name="Poulain J."/>
            <person name="Bruyere C."/>
            <person name="Billault A."/>
            <person name="Segurens B."/>
            <person name="Gouyvenoux M."/>
            <person name="Ugarte E."/>
            <person name="Cattonaro F."/>
            <person name="Anthouard V."/>
            <person name="Vico V."/>
            <person name="Del Fabbro C."/>
            <person name="Alaux M."/>
            <person name="Di Gaspero G."/>
            <person name="Dumas V."/>
            <person name="Felice N."/>
            <person name="Paillard S."/>
            <person name="Juman I."/>
            <person name="Moroldo M."/>
            <person name="Scalabrin S."/>
            <person name="Canaguier A."/>
            <person name="Le Clainche I."/>
            <person name="Malacrida G."/>
            <person name="Durand E."/>
            <person name="Pesole G."/>
            <person name="Laucou V."/>
            <person name="Chatelet P."/>
            <person name="Merdinoglu D."/>
            <person name="Delledonne M."/>
            <person name="Pezzotti M."/>
            <person name="Lecharny A."/>
            <person name="Scarpelli C."/>
            <person name="Artiguenave F."/>
            <person name="Pe M.E."/>
            <person name="Valle G."/>
            <person name="Morgante M."/>
            <person name="Caboche M."/>
            <person name="Adam-Blondon A.-F."/>
            <person name="Weissenbach J."/>
            <person name="Quetier F."/>
            <person name="Wincker P."/>
        </authorList>
    </citation>
    <scope>NUCLEOTIDE SEQUENCE [LARGE SCALE GENOMIC DNA]</scope>
    <source>
        <strain evidence="4">cv. Pinot noir / PN40024</strain>
    </source>
</reference>
<feature type="compositionally biased region" description="Basic and acidic residues" evidence="2">
    <location>
        <begin position="38"/>
        <end position="52"/>
    </location>
</feature>
<keyword evidence="4" id="KW-1185">Reference proteome</keyword>
<proteinExistence type="predicted"/>
<dbReference type="PaxDb" id="29760-VIT_00s0193g00090.t01"/>
<dbReference type="GO" id="GO:0016743">
    <property type="term" value="F:carboxyl- or carbamoyltransferase activity"/>
    <property type="evidence" value="ECO:0007669"/>
    <property type="project" value="InterPro"/>
</dbReference>
<evidence type="ECO:0000256" key="2">
    <source>
        <dbReference type="SAM" id="MobiDB-lite"/>
    </source>
</evidence>
<protein>
    <submittedName>
        <fullName evidence="3">Uncharacterized protein</fullName>
    </submittedName>
</protein>
<name>D7U6M2_VITVI</name>
<dbReference type="STRING" id="29760.D7U6M2"/>
<feature type="compositionally biased region" description="Basic and acidic residues" evidence="2">
    <location>
        <begin position="181"/>
        <end position="193"/>
    </location>
</feature>
<accession>D7U6M2</accession>
<feature type="region of interest" description="Disordered" evidence="2">
    <location>
        <begin position="170"/>
        <end position="193"/>
    </location>
</feature>
<gene>
    <name evidence="3" type="ORF">VIT_00s0193g00090</name>
</gene>
<dbReference type="AlphaFoldDB" id="D7U6M2"/>
<sequence>MEKTTSLSVGMMQKKSRGLMSGIFLNWMMDFDDRCHKLKDGGGSELETKSVGEAEDEDEDEEGHGYGYKAVEWTEDDKKNLTDLRSSEIERNKATTSKQEINKRFKEFKDCADIKEKIEALKVEINNSEMPTIGNLDDALKEKTVKVKKEIEFEMAEVLKSMGLDVQVWNQKQNGPSSGDSRSRLPIEGRGVE</sequence>
<dbReference type="EMBL" id="FN596530">
    <property type="protein sequence ID" value="CBI38392.3"/>
    <property type="molecule type" value="Genomic_DNA"/>
</dbReference>
<dbReference type="GO" id="GO:0009317">
    <property type="term" value="C:acetyl-CoA carboxylase complex"/>
    <property type="evidence" value="ECO:0000318"/>
    <property type="project" value="GO_Central"/>
</dbReference>
<evidence type="ECO:0000313" key="4">
    <source>
        <dbReference type="Proteomes" id="UP000009183"/>
    </source>
</evidence>
<dbReference type="UniPathway" id="UPA00655">
    <property type="reaction ID" value="UER00711"/>
</dbReference>
<dbReference type="PANTHER" id="PTHR42853:SF3">
    <property type="entry name" value="ACETYL-COENZYME A CARBOXYLASE CARBOXYL TRANSFERASE SUBUNIT ALPHA, CHLOROPLASTIC"/>
    <property type="match status" value="1"/>
</dbReference>
<organism evidence="3 4">
    <name type="scientific">Vitis vinifera</name>
    <name type="common">Grape</name>
    <dbReference type="NCBI Taxonomy" id="29760"/>
    <lineage>
        <taxon>Eukaryota</taxon>
        <taxon>Viridiplantae</taxon>
        <taxon>Streptophyta</taxon>
        <taxon>Embryophyta</taxon>
        <taxon>Tracheophyta</taxon>
        <taxon>Spermatophyta</taxon>
        <taxon>Magnoliopsida</taxon>
        <taxon>eudicotyledons</taxon>
        <taxon>Gunneridae</taxon>
        <taxon>Pentapetalae</taxon>
        <taxon>rosids</taxon>
        <taxon>Vitales</taxon>
        <taxon>Vitaceae</taxon>
        <taxon>Viteae</taxon>
        <taxon>Vitis</taxon>
    </lineage>
</organism>
<comment type="pathway">
    <text evidence="1">Lipid metabolism; malonyl-CoA biosynthesis; malonyl-CoA from acetyl-CoA: step 1/1.</text>
</comment>
<dbReference type="PANTHER" id="PTHR42853">
    <property type="entry name" value="ACETYL-COENZYME A CARBOXYLASE CARBOXYL TRANSFERASE SUBUNIT ALPHA"/>
    <property type="match status" value="1"/>
</dbReference>
<feature type="compositionally biased region" description="Polar residues" evidence="2">
    <location>
        <begin position="170"/>
        <end position="180"/>
    </location>
</feature>
<dbReference type="InParanoid" id="D7U6M2"/>
<dbReference type="GO" id="GO:0003989">
    <property type="term" value="F:acetyl-CoA carboxylase activity"/>
    <property type="evidence" value="ECO:0007669"/>
    <property type="project" value="InterPro"/>
</dbReference>
<dbReference type="GO" id="GO:0006633">
    <property type="term" value="P:fatty acid biosynthetic process"/>
    <property type="evidence" value="ECO:0000318"/>
    <property type="project" value="GO_Central"/>
</dbReference>
<feature type="region of interest" description="Disordered" evidence="2">
    <location>
        <begin position="38"/>
        <end position="69"/>
    </location>
</feature>
<evidence type="ECO:0000256" key="1">
    <source>
        <dbReference type="ARBA" id="ARBA00004956"/>
    </source>
</evidence>
<dbReference type="HOGENOM" id="CLU_1436817_0_0_1"/>
<dbReference type="GO" id="GO:2001295">
    <property type="term" value="P:malonyl-CoA biosynthetic process"/>
    <property type="evidence" value="ECO:0000318"/>
    <property type="project" value="GO_Central"/>
</dbReference>